<dbReference type="SUPFAM" id="SSF52972">
    <property type="entry name" value="ITPase-like"/>
    <property type="match status" value="1"/>
</dbReference>
<keyword evidence="7" id="KW-1185">Reference proteome</keyword>
<organism evidence="6 7">
    <name type="scientific">Rhodanobacter ginsengisoli</name>
    <dbReference type="NCBI Taxonomy" id="418646"/>
    <lineage>
        <taxon>Bacteria</taxon>
        <taxon>Pseudomonadati</taxon>
        <taxon>Pseudomonadota</taxon>
        <taxon>Gammaproteobacteria</taxon>
        <taxon>Lysobacterales</taxon>
        <taxon>Rhodanobacteraceae</taxon>
        <taxon>Rhodanobacter</taxon>
    </lineage>
</organism>
<evidence type="ECO:0000256" key="5">
    <source>
        <dbReference type="HAMAP-Rule" id="MF_00528"/>
    </source>
</evidence>
<dbReference type="InterPro" id="IPR003697">
    <property type="entry name" value="Maf-like"/>
</dbReference>
<feature type="active site" description="Proton acceptor" evidence="5">
    <location>
        <position position="76"/>
    </location>
</feature>
<accession>A0ABW0QL08</accession>
<feature type="site" description="Important for substrate specificity" evidence="5">
    <location>
        <position position="77"/>
    </location>
</feature>
<evidence type="ECO:0000313" key="6">
    <source>
        <dbReference type="EMBL" id="MFC5525465.1"/>
    </source>
</evidence>
<dbReference type="HAMAP" id="MF_00528">
    <property type="entry name" value="Maf"/>
    <property type="match status" value="1"/>
</dbReference>
<evidence type="ECO:0000256" key="4">
    <source>
        <dbReference type="ARBA" id="ARBA00023080"/>
    </source>
</evidence>
<evidence type="ECO:0000313" key="7">
    <source>
        <dbReference type="Proteomes" id="UP001596114"/>
    </source>
</evidence>
<comment type="catalytic activity">
    <reaction evidence="5">
        <text>N(7)-methyl-GTP + H2O = N(7)-methyl-GMP + diphosphate + H(+)</text>
        <dbReference type="Rhea" id="RHEA:58744"/>
        <dbReference type="ChEBI" id="CHEBI:15377"/>
        <dbReference type="ChEBI" id="CHEBI:15378"/>
        <dbReference type="ChEBI" id="CHEBI:33019"/>
        <dbReference type="ChEBI" id="CHEBI:58285"/>
        <dbReference type="ChEBI" id="CHEBI:87133"/>
    </reaction>
</comment>
<feature type="site" description="Important for substrate specificity" evidence="5">
    <location>
        <position position="161"/>
    </location>
</feature>
<evidence type="ECO:0000256" key="3">
    <source>
        <dbReference type="ARBA" id="ARBA00022801"/>
    </source>
</evidence>
<sequence>MTPTHPAPPPIVLGSTSRYRAELLRRLVAEFEQSAPGTDESPRIDESPAERAWRLAVAKAEGAAGGRRDALVIGSDQVAEFDGLILDKPGTAERARAQLAACSGREVHFHTALCLFDTRTGQRHVHVDHTRVRFRELAAAEIARYVEREQPLDCAGSFKCEGLGISLFESIDNRDPSALIGLPLIALARLLREAGVELP</sequence>
<comment type="function">
    <text evidence="5">Nucleoside triphosphate pyrophosphatase that hydrolyzes 7-methyl-GTP (m(7)GTP). May have a dual role in cell division arrest and in preventing the incorporation of modified nucleotides into cellular nucleic acids.</text>
</comment>
<dbReference type="Proteomes" id="UP001596114">
    <property type="component" value="Unassembled WGS sequence"/>
</dbReference>
<keyword evidence="2 5" id="KW-0963">Cytoplasm</keyword>
<dbReference type="Pfam" id="PF02545">
    <property type="entry name" value="Maf"/>
    <property type="match status" value="1"/>
</dbReference>
<dbReference type="CDD" id="cd00555">
    <property type="entry name" value="Maf"/>
    <property type="match status" value="1"/>
</dbReference>
<dbReference type="RefSeq" id="WP_377318574.1">
    <property type="nucleotide sequence ID" value="NZ_JBHSNF010000001.1"/>
</dbReference>
<comment type="caution">
    <text evidence="5">Lacks conserved residue(s) required for the propagation of feature annotation.</text>
</comment>
<feature type="site" description="Important for substrate specificity" evidence="5">
    <location>
        <position position="19"/>
    </location>
</feature>
<dbReference type="PANTHER" id="PTHR43213">
    <property type="entry name" value="BIFUNCTIONAL DTTP/UTP PYROPHOSPHATASE/METHYLTRANSFERASE PROTEIN-RELATED"/>
    <property type="match status" value="1"/>
</dbReference>
<protein>
    <recommendedName>
        <fullName evidence="5">7-methyl-GTP pyrophosphatase</fullName>
        <shortName evidence="5">m(7)GTP pyrophosphatase</shortName>
        <ecNumber evidence="5">3.6.1.-</ecNumber>
    </recommendedName>
</protein>
<dbReference type="PANTHER" id="PTHR43213:SF10">
    <property type="entry name" value="7-METHYL-GTP PYROPHOSPHATASE"/>
    <property type="match status" value="1"/>
</dbReference>
<comment type="cofactor">
    <cofactor evidence="5">
        <name>a divalent metal cation</name>
        <dbReference type="ChEBI" id="CHEBI:60240"/>
    </cofactor>
</comment>
<gene>
    <name evidence="6" type="ORF">ACFPPA_06890</name>
</gene>
<keyword evidence="4 5" id="KW-0546">Nucleotide metabolism</keyword>
<dbReference type="InterPro" id="IPR029001">
    <property type="entry name" value="ITPase-like_fam"/>
</dbReference>
<dbReference type="EC" id="3.6.1.-" evidence="5"/>
<evidence type="ECO:0000256" key="2">
    <source>
        <dbReference type="ARBA" id="ARBA00022490"/>
    </source>
</evidence>
<proteinExistence type="inferred from homology"/>
<dbReference type="PIRSF" id="PIRSF006305">
    <property type="entry name" value="Maf"/>
    <property type="match status" value="1"/>
</dbReference>
<dbReference type="EMBL" id="JBHSNF010000001">
    <property type="protein sequence ID" value="MFC5525465.1"/>
    <property type="molecule type" value="Genomic_DNA"/>
</dbReference>
<dbReference type="NCBIfam" id="TIGR00172">
    <property type="entry name" value="maf"/>
    <property type="match status" value="1"/>
</dbReference>
<keyword evidence="3 5" id="KW-0378">Hydrolase</keyword>
<dbReference type="Gene3D" id="3.90.950.10">
    <property type="match status" value="1"/>
</dbReference>
<reference evidence="7" key="1">
    <citation type="journal article" date="2019" name="Int. J. Syst. Evol. Microbiol.">
        <title>The Global Catalogue of Microorganisms (GCM) 10K type strain sequencing project: providing services to taxonomists for standard genome sequencing and annotation.</title>
        <authorList>
            <consortium name="The Broad Institute Genomics Platform"/>
            <consortium name="The Broad Institute Genome Sequencing Center for Infectious Disease"/>
            <person name="Wu L."/>
            <person name="Ma J."/>
        </authorList>
    </citation>
    <scope>NUCLEOTIDE SEQUENCE [LARGE SCALE GENOMIC DNA]</scope>
    <source>
        <strain evidence="7">CGMCC 1.16619</strain>
    </source>
</reference>
<dbReference type="GO" id="GO:0016787">
    <property type="term" value="F:hydrolase activity"/>
    <property type="evidence" value="ECO:0007669"/>
    <property type="project" value="UniProtKB-KW"/>
</dbReference>
<comment type="caution">
    <text evidence="6">The sequence shown here is derived from an EMBL/GenBank/DDBJ whole genome shotgun (WGS) entry which is preliminary data.</text>
</comment>
<comment type="subcellular location">
    <subcellularLocation>
        <location evidence="1 5">Cytoplasm</location>
    </subcellularLocation>
</comment>
<comment type="similarity">
    <text evidence="5">Belongs to the Maf family. YceF subfamily.</text>
</comment>
<name>A0ABW0QL08_9GAMM</name>
<evidence type="ECO:0000256" key="1">
    <source>
        <dbReference type="ARBA" id="ARBA00004496"/>
    </source>
</evidence>